<gene>
    <name evidence="3" type="ORF">C9I28_27295</name>
</gene>
<dbReference type="KEGG" id="masz:C9I28_27295"/>
<keyword evidence="2" id="KW-0119">Carbohydrate metabolism</keyword>
<dbReference type="InterPro" id="IPR015943">
    <property type="entry name" value="WD40/YVTN_repeat-like_dom_sf"/>
</dbReference>
<evidence type="ECO:0000256" key="2">
    <source>
        <dbReference type="ARBA" id="ARBA00022526"/>
    </source>
</evidence>
<dbReference type="AlphaFoldDB" id="A0A2R4CHA7"/>
<evidence type="ECO:0000256" key="1">
    <source>
        <dbReference type="ARBA" id="ARBA00005564"/>
    </source>
</evidence>
<dbReference type="InterPro" id="IPR011048">
    <property type="entry name" value="Haem_d1_sf"/>
</dbReference>
<reference evidence="3 4" key="1">
    <citation type="submission" date="2018-03" db="EMBL/GenBank/DDBJ databases">
        <title>Massilia armeniaca sp. nov., isolated from desert soil.</title>
        <authorList>
            <person name="Huang H."/>
            <person name="Ren M."/>
        </authorList>
    </citation>
    <scope>NUCLEOTIDE SEQUENCE [LARGE SCALE GENOMIC DNA]</scope>
    <source>
        <strain evidence="3 4">ZMN-3</strain>
    </source>
</reference>
<dbReference type="InterPro" id="IPR019405">
    <property type="entry name" value="Lactonase_7-beta_prop"/>
</dbReference>
<dbReference type="Gene3D" id="2.130.10.10">
    <property type="entry name" value="YVTN repeat-like/Quinoprotein amine dehydrogenase"/>
    <property type="match status" value="1"/>
</dbReference>
<comment type="similarity">
    <text evidence="1">Belongs to the cycloisomerase 2 family.</text>
</comment>
<name>A0A2R4CHA7_9BURK</name>
<evidence type="ECO:0008006" key="5">
    <source>
        <dbReference type="Google" id="ProtNLM"/>
    </source>
</evidence>
<dbReference type="PANTHER" id="PTHR30344:SF1">
    <property type="entry name" value="6-PHOSPHOGLUCONOLACTONASE"/>
    <property type="match status" value="1"/>
</dbReference>
<keyword evidence="2" id="KW-0313">Glucose metabolism</keyword>
<evidence type="ECO:0000313" key="3">
    <source>
        <dbReference type="EMBL" id="AVR98912.1"/>
    </source>
</evidence>
<dbReference type="InterPro" id="IPR050282">
    <property type="entry name" value="Cycloisomerase_2"/>
</dbReference>
<sequence>MQDRRPDGFTLLVGCYSSPTGDGGGIRIFRFEPPGGAQRPPRITSLGWDVSARNASYLVASGDGRYVYAVDEQGGGRGGVCAYAFDQAASRLRPIGRMATAGDFPCHLVLSADGSHVFVANYGSEQAGGSGIAAYRRRPDNGALSGGGMAISYAYPSHAHAIVPSPDAGYVFVPDLGRDRVRRYRFAPTGDDVVLREAGVAAVTPNAGPRHLLFTPDGRHAFLVAEAAEQVVAYRYENGMLIRRATLPLSNHGTARGAGAALALSPDGRFLYVSNRGHLNQIAIFEIDADGHPRARGQVSCEGVHPRDLLVTPCGAWLLVANQHSDEVVCFTRHADHGGLQPSGERLAVRAPARLLAIGC</sequence>
<dbReference type="EMBL" id="CP028324">
    <property type="protein sequence ID" value="AVR98912.1"/>
    <property type="molecule type" value="Genomic_DNA"/>
</dbReference>
<proteinExistence type="inferred from homology"/>
<dbReference type="Pfam" id="PF10282">
    <property type="entry name" value="Lactonase"/>
    <property type="match status" value="1"/>
</dbReference>
<dbReference type="RefSeq" id="WP_107144237.1">
    <property type="nucleotide sequence ID" value="NZ_CP028324.1"/>
</dbReference>
<keyword evidence="4" id="KW-1185">Reference proteome</keyword>
<protein>
    <recommendedName>
        <fullName evidence="5">Beta-propeller fold lactonase family protein</fullName>
    </recommendedName>
</protein>
<dbReference type="GO" id="GO:0006006">
    <property type="term" value="P:glucose metabolic process"/>
    <property type="evidence" value="ECO:0007669"/>
    <property type="project" value="UniProtKB-KW"/>
</dbReference>
<organism evidence="3 4">
    <name type="scientific">Pseudoduganella armeniaca</name>
    <dbReference type="NCBI Taxonomy" id="2072590"/>
    <lineage>
        <taxon>Bacteria</taxon>
        <taxon>Pseudomonadati</taxon>
        <taxon>Pseudomonadota</taxon>
        <taxon>Betaproteobacteria</taxon>
        <taxon>Burkholderiales</taxon>
        <taxon>Oxalobacteraceae</taxon>
        <taxon>Telluria group</taxon>
        <taxon>Pseudoduganella</taxon>
    </lineage>
</organism>
<dbReference type="SUPFAM" id="SSF51004">
    <property type="entry name" value="C-terminal (heme d1) domain of cytochrome cd1-nitrite reductase"/>
    <property type="match status" value="1"/>
</dbReference>
<evidence type="ECO:0000313" key="4">
    <source>
        <dbReference type="Proteomes" id="UP000240505"/>
    </source>
</evidence>
<accession>A0A2R4CHA7</accession>
<dbReference type="GO" id="GO:0017057">
    <property type="term" value="F:6-phosphogluconolactonase activity"/>
    <property type="evidence" value="ECO:0007669"/>
    <property type="project" value="TreeGrafter"/>
</dbReference>
<dbReference type="Proteomes" id="UP000240505">
    <property type="component" value="Chromosome"/>
</dbReference>
<dbReference type="OrthoDB" id="9790815at2"/>
<dbReference type="PANTHER" id="PTHR30344">
    <property type="entry name" value="6-PHOSPHOGLUCONOLACTONASE-RELATED"/>
    <property type="match status" value="1"/>
</dbReference>